<name>A0A1G1W634_9BACT</name>
<dbReference type="AlphaFoldDB" id="A0A1G1W634"/>
<sequence>MGENGQGETIIKVLWREAGSLRSVGDLEHSWIARYEQDRVTRPPVADTGLFAFSSTSNARAFVKSLKIPRDGRLEIWEASGTGVRRRVRIATRYGLHTFWFRFNSDGCRFSRDYGLKAPRGTVLCESIRLVRPIQVA</sequence>
<gene>
    <name evidence="1" type="ORF">A2Y57_03225</name>
</gene>
<accession>A0A1G1W634</accession>
<evidence type="ECO:0000313" key="1">
    <source>
        <dbReference type="EMBL" id="OGY23118.1"/>
    </source>
</evidence>
<dbReference type="Proteomes" id="UP000177103">
    <property type="component" value="Unassembled WGS sequence"/>
</dbReference>
<protein>
    <submittedName>
        <fullName evidence="1">Uncharacterized protein</fullName>
    </submittedName>
</protein>
<dbReference type="EMBL" id="MHCQ01000046">
    <property type="protein sequence ID" value="OGY23118.1"/>
    <property type="molecule type" value="Genomic_DNA"/>
</dbReference>
<comment type="caution">
    <text evidence="1">The sequence shown here is derived from an EMBL/GenBank/DDBJ whole genome shotgun (WGS) entry which is preliminary data.</text>
</comment>
<organism evidence="1 2">
    <name type="scientific">Candidatus Woykebacteria bacterium RBG_13_40_7b</name>
    <dbReference type="NCBI Taxonomy" id="1802594"/>
    <lineage>
        <taxon>Bacteria</taxon>
        <taxon>Candidatus Woykeibacteriota</taxon>
    </lineage>
</organism>
<proteinExistence type="predicted"/>
<reference evidence="1 2" key="1">
    <citation type="journal article" date="2016" name="Nat. Commun.">
        <title>Thousands of microbial genomes shed light on interconnected biogeochemical processes in an aquifer system.</title>
        <authorList>
            <person name="Anantharaman K."/>
            <person name="Brown C.T."/>
            <person name="Hug L.A."/>
            <person name="Sharon I."/>
            <person name="Castelle C.J."/>
            <person name="Probst A.J."/>
            <person name="Thomas B.C."/>
            <person name="Singh A."/>
            <person name="Wilkins M.J."/>
            <person name="Karaoz U."/>
            <person name="Brodie E.L."/>
            <person name="Williams K.H."/>
            <person name="Hubbard S.S."/>
            <person name="Banfield J.F."/>
        </authorList>
    </citation>
    <scope>NUCLEOTIDE SEQUENCE [LARGE SCALE GENOMIC DNA]</scope>
</reference>
<evidence type="ECO:0000313" key="2">
    <source>
        <dbReference type="Proteomes" id="UP000177103"/>
    </source>
</evidence>